<name>A0A2K6P7E5_RHIRO</name>
<dbReference type="Proteomes" id="UP000233200">
    <property type="component" value="Unplaced"/>
</dbReference>
<reference evidence="1" key="2">
    <citation type="submission" date="2025-09" db="UniProtKB">
        <authorList>
            <consortium name="Ensembl"/>
        </authorList>
    </citation>
    <scope>IDENTIFICATION</scope>
</reference>
<keyword evidence="2" id="KW-1185">Reference proteome</keyword>
<dbReference type="GeneTree" id="ENSGT01050000246974"/>
<proteinExistence type="predicted"/>
<dbReference type="STRING" id="61622.ENSRROP00000012448"/>
<evidence type="ECO:0000313" key="1">
    <source>
        <dbReference type="Ensembl" id="ENSRROP00000012448.1"/>
    </source>
</evidence>
<evidence type="ECO:0000313" key="2">
    <source>
        <dbReference type="Proteomes" id="UP000233200"/>
    </source>
</evidence>
<sequence length="77" mass="8482">MDPLAPLNPLIRGPRTPGLRRWIQSRALLIPSYSSSRIPTVPCPHSGLWVQSGFPLGFLSRTEPGLTRSCRGAFRSP</sequence>
<dbReference type="Ensembl" id="ENSRROT00000036567.1">
    <property type="protein sequence ID" value="ENSRROP00000012448.1"/>
    <property type="gene ID" value="ENSRROG00000030529.1"/>
</dbReference>
<organism evidence="1 2">
    <name type="scientific">Rhinopithecus roxellana</name>
    <name type="common">Golden snub-nosed monkey</name>
    <name type="synonym">Pygathrix roxellana</name>
    <dbReference type="NCBI Taxonomy" id="61622"/>
    <lineage>
        <taxon>Eukaryota</taxon>
        <taxon>Metazoa</taxon>
        <taxon>Chordata</taxon>
        <taxon>Craniata</taxon>
        <taxon>Vertebrata</taxon>
        <taxon>Euteleostomi</taxon>
        <taxon>Mammalia</taxon>
        <taxon>Eutheria</taxon>
        <taxon>Euarchontoglires</taxon>
        <taxon>Primates</taxon>
        <taxon>Haplorrhini</taxon>
        <taxon>Catarrhini</taxon>
        <taxon>Cercopithecidae</taxon>
        <taxon>Colobinae</taxon>
        <taxon>Rhinopithecus</taxon>
    </lineage>
</organism>
<protein>
    <submittedName>
        <fullName evidence="1">Uncharacterized protein</fullName>
    </submittedName>
</protein>
<dbReference type="AlphaFoldDB" id="A0A2K6P7E5"/>
<reference evidence="1" key="1">
    <citation type="submission" date="2025-08" db="UniProtKB">
        <authorList>
            <consortium name="Ensembl"/>
        </authorList>
    </citation>
    <scope>IDENTIFICATION</scope>
</reference>
<accession>A0A2K6P7E5</accession>